<keyword evidence="5 6" id="KW-0269">Exonuclease</keyword>
<comment type="catalytic activity">
    <reaction evidence="6">
        <text>Exonucleolytic cleavage in either 5'- to 3'- or 3'- to 5'-direction to yield nucleoside 5'-phosphates.</text>
        <dbReference type="EC" id="3.1.11.6"/>
    </reaction>
</comment>
<dbReference type="Gene3D" id="1.10.287.1040">
    <property type="entry name" value="Exonuclease VII, small subunit"/>
    <property type="match status" value="1"/>
</dbReference>
<gene>
    <name evidence="6" type="primary">xseB</name>
    <name evidence="7" type="ORF">ENY07_11355</name>
</gene>
<protein>
    <recommendedName>
        <fullName evidence="6">Exodeoxyribonuclease 7 small subunit</fullName>
        <ecNumber evidence="6">3.1.11.6</ecNumber>
    </recommendedName>
    <alternativeName>
        <fullName evidence="6">Exodeoxyribonuclease VII small subunit</fullName>
        <shortName evidence="6">Exonuclease VII small subunit</shortName>
    </alternativeName>
</protein>
<dbReference type="HAMAP" id="MF_00337">
    <property type="entry name" value="Exonuc_7_S"/>
    <property type="match status" value="1"/>
</dbReference>
<dbReference type="AlphaFoldDB" id="A0A8J4M6W5"/>
<accession>A0A8J4M6W5</accession>
<dbReference type="GO" id="GO:0009318">
    <property type="term" value="C:exodeoxyribonuclease VII complex"/>
    <property type="evidence" value="ECO:0007669"/>
    <property type="project" value="UniProtKB-UniRule"/>
</dbReference>
<dbReference type="PANTHER" id="PTHR34137">
    <property type="entry name" value="EXODEOXYRIBONUCLEASE 7 SMALL SUBUNIT"/>
    <property type="match status" value="1"/>
</dbReference>
<name>A0A8J4M6W5_9PROT</name>
<comment type="subcellular location">
    <subcellularLocation>
        <location evidence="6">Cytoplasm</location>
    </subcellularLocation>
</comment>
<keyword evidence="4 6" id="KW-0378">Hydrolase</keyword>
<evidence type="ECO:0000256" key="2">
    <source>
        <dbReference type="ARBA" id="ARBA00022490"/>
    </source>
</evidence>
<dbReference type="NCBIfam" id="NF002139">
    <property type="entry name" value="PRK00977.1-3"/>
    <property type="match status" value="1"/>
</dbReference>
<sequence length="86" mass="9113">MATAKPEPPSAAQNIAGLSFEEALAELERIVRGLEDGQQKLEDALAAYERGTALRQHCEAKLGEVESRIAAIVGNGEGALSLRPVE</sequence>
<dbReference type="NCBIfam" id="TIGR01280">
    <property type="entry name" value="xseB"/>
    <property type="match status" value="1"/>
</dbReference>
<evidence type="ECO:0000256" key="3">
    <source>
        <dbReference type="ARBA" id="ARBA00022722"/>
    </source>
</evidence>
<evidence type="ECO:0000256" key="4">
    <source>
        <dbReference type="ARBA" id="ARBA00022801"/>
    </source>
</evidence>
<keyword evidence="2 6" id="KW-0963">Cytoplasm</keyword>
<dbReference type="EMBL" id="DTQM01000216">
    <property type="protein sequence ID" value="HGC43799.1"/>
    <property type="molecule type" value="Genomic_DNA"/>
</dbReference>
<dbReference type="Pfam" id="PF02609">
    <property type="entry name" value="Exonuc_VII_S"/>
    <property type="match status" value="1"/>
</dbReference>
<organism evidence="7">
    <name type="scientific">Acidicaldus sp</name>
    <dbReference type="NCBI Taxonomy" id="1872105"/>
    <lineage>
        <taxon>Bacteria</taxon>
        <taxon>Pseudomonadati</taxon>
        <taxon>Pseudomonadota</taxon>
        <taxon>Alphaproteobacteria</taxon>
        <taxon>Acetobacterales</taxon>
        <taxon>Acetobacteraceae</taxon>
        <taxon>Acidicaldus</taxon>
    </lineage>
</organism>
<evidence type="ECO:0000256" key="1">
    <source>
        <dbReference type="ARBA" id="ARBA00009998"/>
    </source>
</evidence>
<comment type="similarity">
    <text evidence="1 6">Belongs to the XseB family.</text>
</comment>
<evidence type="ECO:0000313" key="7">
    <source>
        <dbReference type="EMBL" id="HGC43799.1"/>
    </source>
</evidence>
<comment type="subunit">
    <text evidence="6">Heterooligomer composed of large and small subunits.</text>
</comment>
<dbReference type="EC" id="3.1.11.6" evidence="6"/>
<dbReference type="GO" id="GO:0005829">
    <property type="term" value="C:cytosol"/>
    <property type="evidence" value="ECO:0007669"/>
    <property type="project" value="TreeGrafter"/>
</dbReference>
<keyword evidence="3 6" id="KW-0540">Nuclease</keyword>
<reference evidence="7" key="1">
    <citation type="journal article" date="2020" name="mSystems">
        <title>Genome- and Community-Level Interaction Insights into Carbon Utilization and Element Cycling Functions of Hydrothermarchaeota in Hydrothermal Sediment.</title>
        <authorList>
            <person name="Zhou Z."/>
            <person name="Liu Y."/>
            <person name="Xu W."/>
            <person name="Pan J."/>
            <person name="Luo Z.H."/>
            <person name="Li M."/>
        </authorList>
    </citation>
    <scope>NUCLEOTIDE SEQUENCE</scope>
    <source>
        <strain evidence="7">SpSt-997</strain>
    </source>
</reference>
<dbReference type="InterPro" id="IPR003761">
    <property type="entry name" value="Exonuc_VII_S"/>
</dbReference>
<evidence type="ECO:0000256" key="6">
    <source>
        <dbReference type="HAMAP-Rule" id="MF_00337"/>
    </source>
</evidence>
<evidence type="ECO:0000256" key="5">
    <source>
        <dbReference type="ARBA" id="ARBA00022839"/>
    </source>
</evidence>
<dbReference type="SUPFAM" id="SSF116842">
    <property type="entry name" value="XseB-like"/>
    <property type="match status" value="1"/>
</dbReference>
<dbReference type="GO" id="GO:0008855">
    <property type="term" value="F:exodeoxyribonuclease VII activity"/>
    <property type="evidence" value="ECO:0007669"/>
    <property type="project" value="UniProtKB-UniRule"/>
</dbReference>
<comment type="caution">
    <text evidence="7">The sequence shown here is derived from an EMBL/GenBank/DDBJ whole genome shotgun (WGS) entry which is preliminary data.</text>
</comment>
<dbReference type="GO" id="GO:0006308">
    <property type="term" value="P:DNA catabolic process"/>
    <property type="evidence" value="ECO:0007669"/>
    <property type="project" value="UniProtKB-UniRule"/>
</dbReference>
<comment type="function">
    <text evidence="6">Bidirectionally degrades single-stranded DNA into large acid-insoluble oligonucleotides, which are then degraded further into small acid-soluble oligonucleotides.</text>
</comment>
<dbReference type="PANTHER" id="PTHR34137:SF1">
    <property type="entry name" value="EXODEOXYRIBONUCLEASE 7 SMALL SUBUNIT"/>
    <property type="match status" value="1"/>
</dbReference>
<dbReference type="InterPro" id="IPR037004">
    <property type="entry name" value="Exonuc_VII_ssu_sf"/>
</dbReference>
<proteinExistence type="inferred from homology"/>